<gene>
    <name evidence="1" type="ORF">PUP29_08405</name>
</gene>
<accession>A0AAU8A6T4</accession>
<proteinExistence type="predicted"/>
<evidence type="ECO:0000313" key="1">
    <source>
        <dbReference type="EMBL" id="XCC61549.1"/>
    </source>
</evidence>
<dbReference type="AlphaFoldDB" id="A0AAU8A6T4"/>
<protein>
    <submittedName>
        <fullName evidence="1">LPS biosynthesis protein</fullName>
    </submittedName>
</protein>
<organism evidence="1">
    <name type="scientific">Christensenella massiliensis</name>
    <dbReference type="NCBI Taxonomy" id="1805714"/>
    <lineage>
        <taxon>Bacteria</taxon>
        <taxon>Bacillati</taxon>
        <taxon>Bacillota</taxon>
        <taxon>Clostridia</taxon>
        <taxon>Christensenellales</taxon>
        <taxon>Christensenellaceae</taxon>
        <taxon>Christensenella</taxon>
    </lineage>
</organism>
<name>A0AAU8A6T4_9FIRM</name>
<dbReference type="RefSeq" id="WP_079546287.1">
    <property type="nucleotide sequence ID" value="NZ_CP117826.1"/>
</dbReference>
<reference evidence="1" key="1">
    <citation type="submission" date="2023-02" db="EMBL/GenBank/DDBJ databases">
        <title>Gut commensal Christensenella minuta modulates host metabolism via a new class of secondary bile acids.</title>
        <authorList>
            <person name="Liu C."/>
        </authorList>
    </citation>
    <scope>NUCLEOTIDE SEQUENCE</scope>
    <source>
        <strain evidence="1">CA70</strain>
    </source>
</reference>
<dbReference type="EMBL" id="CP117826">
    <property type="protein sequence ID" value="XCC61549.1"/>
    <property type="molecule type" value="Genomic_DNA"/>
</dbReference>
<sequence>MVIDGNEKETQAMLAFNAGDKKLARELEQEFLDELKEMKAAGGDHCSCKEPCRHHGDCVSCVAMHRAHRDHLPNCFHDMVNERLLSLSSLTEHSIAGKLK</sequence>